<sequence length="335" mass="36632">MKPIRLLWLAIVLALAWSAWWGWGAWHARAGLTGWMEERRAAGWQAEWSDISVQGFPTRIDRTITDLTLANTEYGWVWSAPFFQILGLNYEKDHVILVWPDTMTVQTTDEKIAISGDDLQGSVTFVPGSDRQLETATLVFEGLKLRSDAGWTSSLEQARIATRPDDGREGARDIGVEITGLKPRAPMLEKLAQAGLVPAEVERLTADLSVQFDRPWDKAALEGVRPQPQQVDIRNLGATWGALEVRIAGDVSVSPSGQVSGEVMVKATNWRDILEVARQSGALPDSIADPIESALLLLSGLAGRSETLDIPLTFSNGRTKLGPVPIGPAPTIRIP</sequence>
<dbReference type="AlphaFoldDB" id="A0A2T0RR61"/>
<dbReference type="OrthoDB" id="7625707at2"/>
<dbReference type="Pfam" id="PF09898">
    <property type="entry name" value="DUF2125"/>
    <property type="match status" value="1"/>
</dbReference>
<comment type="caution">
    <text evidence="1">The sequence shown here is derived from an EMBL/GenBank/DDBJ whole genome shotgun (WGS) entry which is preliminary data.</text>
</comment>
<proteinExistence type="predicted"/>
<dbReference type="EMBL" id="PVTD01000004">
    <property type="protein sequence ID" value="PRY23658.1"/>
    <property type="molecule type" value="Genomic_DNA"/>
</dbReference>
<evidence type="ECO:0008006" key="3">
    <source>
        <dbReference type="Google" id="ProtNLM"/>
    </source>
</evidence>
<protein>
    <recommendedName>
        <fullName evidence="3">DUF2125 domain-containing protein</fullName>
    </recommendedName>
</protein>
<organism evidence="1 2">
    <name type="scientific">Aliiruegeria haliotis</name>
    <dbReference type="NCBI Taxonomy" id="1280846"/>
    <lineage>
        <taxon>Bacteria</taxon>
        <taxon>Pseudomonadati</taxon>
        <taxon>Pseudomonadota</taxon>
        <taxon>Alphaproteobacteria</taxon>
        <taxon>Rhodobacterales</taxon>
        <taxon>Roseobacteraceae</taxon>
        <taxon>Aliiruegeria</taxon>
    </lineage>
</organism>
<evidence type="ECO:0000313" key="1">
    <source>
        <dbReference type="EMBL" id="PRY23658.1"/>
    </source>
</evidence>
<dbReference type="Proteomes" id="UP000239480">
    <property type="component" value="Unassembled WGS sequence"/>
</dbReference>
<gene>
    <name evidence="1" type="ORF">CLV78_104149</name>
</gene>
<accession>A0A2T0RR61</accession>
<dbReference type="InterPro" id="IPR018666">
    <property type="entry name" value="DUF2125"/>
</dbReference>
<name>A0A2T0RR61_9RHOB</name>
<dbReference type="RefSeq" id="WP_106205051.1">
    <property type="nucleotide sequence ID" value="NZ_PVTD01000004.1"/>
</dbReference>
<keyword evidence="2" id="KW-1185">Reference proteome</keyword>
<evidence type="ECO:0000313" key="2">
    <source>
        <dbReference type="Proteomes" id="UP000239480"/>
    </source>
</evidence>
<reference evidence="1 2" key="1">
    <citation type="submission" date="2018-03" db="EMBL/GenBank/DDBJ databases">
        <title>Genomic Encyclopedia of Archaeal and Bacterial Type Strains, Phase II (KMG-II): from individual species to whole genera.</title>
        <authorList>
            <person name="Goeker M."/>
        </authorList>
    </citation>
    <scope>NUCLEOTIDE SEQUENCE [LARGE SCALE GENOMIC DNA]</scope>
    <source>
        <strain evidence="1 2">DSM 29328</strain>
    </source>
</reference>